<keyword evidence="2" id="KW-1185">Reference proteome</keyword>
<dbReference type="InterPro" id="IPR036390">
    <property type="entry name" value="WH_DNA-bd_sf"/>
</dbReference>
<dbReference type="InterPro" id="IPR019238">
    <property type="entry name" value="AbiEi_2"/>
</dbReference>
<protein>
    <submittedName>
        <fullName evidence="1">Uncharacterized protein</fullName>
    </submittedName>
</protein>
<dbReference type="STRING" id="1137284.GCA_001418205_01576"/>
<dbReference type="Proteomes" id="UP000182769">
    <property type="component" value="Unassembled WGS sequence"/>
</dbReference>
<dbReference type="Pfam" id="PF09952">
    <property type="entry name" value="AbiEi_2"/>
    <property type="match status" value="1"/>
</dbReference>
<dbReference type="AlphaFoldDB" id="A0A0K6IKU0"/>
<dbReference type="EMBL" id="CYHG01000004">
    <property type="protein sequence ID" value="CUB03725.1"/>
    <property type="molecule type" value="Genomic_DNA"/>
</dbReference>
<sequence>MLPAHIKAKVVMDSTHKSEPFCDAEIELTFGPQKIHFYVEAKRIHRKESLIPLFEHAGPNTLLICNGLSKFLLEQCQQNSLNVIDSFGNVSIQADHVMIWAQQTKAIEDTPQPTNISRNSLMSEGVCKLLFTLAAAPHSIKSTYRELADMANISLGMVSKALKLLAEAKVVSIKPKRILDKERLIQLWLDSYRMTLRKSLGGIRVTYPTSWQNISLEQDDKWGGEVAAEQLTAYLNAHDWQLFTHIPLQKKLAQLKCRPDAEGNLWLVPAFWGKSLKWSDRTQALLAIAELEASLDSRNHETARMLHEQYLSTKATN</sequence>
<reference evidence="2" key="1">
    <citation type="submission" date="2015-08" db="EMBL/GenBank/DDBJ databases">
        <authorList>
            <person name="Varghese N."/>
        </authorList>
    </citation>
    <scope>NUCLEOTIDE SEQUENCE [LARGE SCALE GENOMIC DNA]</scope>
    <source>
        <strain evidence="2">JCM 18476</strain>
    </source>
</reference>
<evidence type="ECO:0000313" key="2">
    <source>
        <dbReference type="Proteomes" id="UP000182769"/>
    </source>
</evidence>
<evidence type="ECO:0000313" key="1">
    <source>
        <dbReference type="EMBL" id="CUB03725.1"/>
    </source>
</evidence>
<gene>
    <name evidence="1" type="ORF">Ga0061065_104156</name>
</gene>
<name>A0A0K6IKU0_9GAMM</name>
<accession>A0A0K6IKU0</accession>
<proteinExistence type="predicted"/>
<dbReference type="SUPFAM" id="SSF46785">
    <property type="entry name" value="Winged helix' DNA-binding domain"/>
    <property type="match status" value="1"/>
</dbReference>
<organism evidence="1 2">
    <name type="scientific">Marinomonas fungiae</name>
    <dbReference type="NCBI Taxonomy" id="1137284"/>
    <lineage>
        <taxon>Bacteria</taxon>
        <taxon>Pseudomonadati</taxon>
        <taxon>Pseudomonadota</taxon>
        <taxon>Gammaproteobacteria</taxon>
        <taxon>Oceanospirillales</taxon>
        <taxon>Oceanospirillaceae</taxon>
        <taxon>Marinomonas</taxon>
    </lineage>
</organism>